<name>A0A853G6X9_9BURK</name>
<evidence type="ECO:0000256" key="6">
    <source>
        <dbReference type="SAM" id="Phobius"/>
    </source>
</evidence>
<proteinExistence type="predicted"/>
<organism evidence="7 8">
    <name type="scientific">Parapusillimonas granuli</name>
    <dbReference type="NCBI Taxonomy" id="380911"/>
    <lineage>
        <taxon>Bacteria</taxon>
        <taxon>Pseudomonadati</taxon>
        <taxon>Pseudomonadota</taxon>
        <taxon>Betaproteobacteria</taxon>
        <taxon>Burkholderiales</taxon>
        <taxon>Alcaligenaceae</taxon>
        <taxon>Parapusillimonas</taxon>
    </lineage>
</organism>
<dbReference type="InterPro" id="IPR003841">
    <property type="entry name" value="Na/Pi_transpt"/>
</dbReference>
<dbReference type="GO" id="GO:0044341">
    <property type="term" value="P:sodium-dependent phosphate transport"/>
    <property type="evidence" value="ECO:0007669"/>
    <property type="project" value="InterPro"/>
</dbReference>
<feature type="transmembrane region" description="Helical" evidence="6">
    <location>
        <begin position="6"/>
        <end position="30"/>
    </location>
</feature>
<feature type="transmembrane region" description="Helical" evidence="6">
    <location>
        <begin position="67"/>
        <end position="90"/>
    </location>
</feature>
<evidence type="ECO:0000256" key="2">
    <source>
        <dbReference type="ARBA" id="ARBA00022475"/>
    </source>
</evidence>
<dbReference type="AlphaFoldDB" id="A0A853G6X9"/>
<keyword evidence="4 6" id="KW-1133">Transmembrane helix</keyword>
<feature type="transmembrane region" description="Helical" evidence="6">
    <location>
        <begin position="216"/>
        <end position="239"/>
    </location>
</feature>
<dbReference type="Proteomes" id="UP000559809">
    <property type="component" value="Unassembled WGS sequence"/>
</dbReference>
<dbReference type="PANTHER" id="PTHR10010">
    <property type="entry name" value="SOLUTE CARRIER FAMILY 34 SODIUM PHOSPHATE , MEMBER 2-RELATED"/>
    <property type="match status" value="1"/>
</dbReference>
<dbReference type="GO" id="GO:0005886">
    <property type="term" value="C:plasma membrane"/>
    <property type="evidence" value="ECO:0007669"/>
    <property type="project" value="UniProtKB-SubCell"/>
</dbReference>
<accession>A0A853G6X9</accession>
<dbReference type="EMBL" id="JACCEM010000007">
    <property type="protein sequence ID" value="NYT50421.1"/>
    <property type="molecule type" value="Genomic_DNA"/>
</dbReference>
<feature type="transmembrane region" description="Helical" evidence="6">
    <location>
        <begin position="245"/>
        <end position="268"/>
    </location>
</feature>
<evidence type="ECO:0000313" key="7">
    <source>
        <dbReference type="EMBL" id="NYT50421.1"/>
    </source>
</evidence>
<comment type="caution">
    <text evidence="7">The sequence shown here is derived from an EMBL/GenBank/DDBJ whole genome shotgun (WGS) entry which is preliminary data.</text>
</comment>
<keyword evidence="8" id="KW-1185">Reference proteome</keyword>
<keyword evidence="3 6" id="KW-0812">Transmembrane</keyword>
<feature type="transmembrane region" description="Helical" evidence="6">
    <location>
        <begin position="173"/>
        <end position="204"/>
    </location>
</feature>
<evidence type="ECO:0000256" key="5">
    <source>
        <dbReference type="ARBA" id="ARBA00023136"/>
    </source>
</evidence>
<protein>
    <submittedName>
        <fullName evidence="7">Na/Pi cotransporter family protein</fullName>
    </submittedName>
</protein>
<gene>
    <name evidence="7" type="ORF">H0A72_13970</name>
</gene>
<sequence length="531" mass="55892">MLNVLFPFAGGIGLFLIGMMLLSSGLVAFAGGALQKALIRFTGTPWKAFASGAVLTALAQSSTATTVTLIGFVSAGLITFTQAIGVVIGASLGNTATGWIIAGLGLKINLGFYTLPFIGAGALLKLLVSGRWGELGTAIAGFGILFLGLDTMQDGMQGLSSVLDLAQLPSGGFGASLLIMLIGLIMTAILQSSTAAVATTLTAVHAGAINFDQAAAVVVGASIGTTLTSALATIGGTIYAKRTALAYILFNLGAGLIAVLLLPGLLYLAQSLARHLGLEAGALGLAAFHSLFIGLGVALFMPLINPFARSIARMLPEREGDYARHLDATLLNVPEVALGASQRAVHEIIERVFLVYQQVLAMERPAALKHDMLRVRGALEQAFDFVTRIPASADDDKLNRRRVAQLHAIDHLMRLCSRLNEPVAEQADFNGRELSPAARRCRDILALAGEGLAGRLEKGWVEQVGRDAAALAELSRQVRHDILQDTGPGRNGAAEALCKADAFRWLERGANHVWRISHYAADDFGLARERA</sequence>
<dbReference type="GO" id="GO:0005436">
    <property type="term" value="F:sodium:phosphate symporter activity"/>
    <property type="evidence" value="ECO:0007669"/>
    <property type="project" value="InterPro"/>
</dbReference>
<dbReference type="Pfam" id="PF02690">
    <property type="entry name" value="Na_Pi_cotrans"/>
    <property type="match status" value="2"/>
</dbReference>
<feature type="transmembrane region" description="Helical" evidence="6">
    <location>
        <begin position="135"/>
        <end position="153"/>
    </location>
</feature>
<reference evidence="7 8" key="1">
    <citation type="submission" date="2020-07" db="EMBL/GenBank/DDBJ databases">
        <title>Taxonomic revisions and descriptions of new bacterial species based on genomic comparisons in the high-G+C-content subgroup of the family Alcaligenaceae.</title>
        <authorList>
            <person name="Szabo A."/>
            <person name="Felfoldi T."/>
        </authorList>
    </citation>
    <scope>NUCLEOTIDE SEQUENCE [LARGE SCALE GENOMIC DNA]</scope>
    <source>
        <strain evidence="7 8">LMG 24012</strain>
    </source>
</reference>
<keyword evidence="2" id="KW-1003">Cell membrane</keyword>
<keyword evidence="5 6" id="KW-0472">Membrane</keyword>
<evidence type="ECO:0000256" key="1">
    <source>
        <dbReference type="ARBA" id="ARBA00004651"/>
    </source>
</evidence>
<dbReference type="NCBIfam" id="NF037997">
    <property type="entry name" value="Na_Pi_symport"/>
    <property type="match status" value="1"/>
</dbReference>
<evidence type="ECO:0000256" key="3">
    <source>
        <dbReference type="ARBA" id="ARBA00022692"/>
    </source>
</evidence>
<evidence type="ECO:0000313" key="8">
    <source>
        <dbReference type="Proteomes" id="UP000559809"/>
    </source>
</evidence>
<evidence type="ECO:0000256" key="4">
    <source>
        <dbReference type="ARBA" id="ARBA00022989"/>
    </source>
</evidence>
<feature type="transmembrane region" description="Helical" evidence="6">
    <location>
        <begin position="280"/>
        <end position="304"/>
    </location>
</feature>
<dbReference type="PANTHER" id="PTHR10010:SF46">
    <property type="entry name" value="SODIUM-DEPENDENT PHOSPHATE TRANSPORT PROTEIN 2B"/>
    <property type="match status" value="1"/>
</dbReference>
<dbReference type="RefSeq" id="WP_180156343.1">
    <property type="nucleotide sequence ID" value="NZ_JACCEM010000007.1"/>
</dbReference>
<comment type="subcellular location">
    <subcellularLocation>
        <location evidence="1">Cell membrane</location>
        <topology evidence="1">Multi-pass membrane protein</topology>
    </subcellularLocation>
</comment>